<dbReference type="PRINTS" id="PR01438">
    <property type="entry name" value="UNVRSLSTRESS"/>
</dbReference>
<dbReference type="InterPro" id="IPR014729">
    <property type="entry name" value="Rossmann-like_a/b/a_fold"/>
</dbReference>
<accession>A0ABD5VZU3</accession>
<evidence type="ECO:0000259" key="2">
    <source>
        <dbReference type="Pfam" id="PF00582"/>
    </source>
</evidence>
<dbReference type="EMBL" id="JBHSZI010000001">
    <property type="protein sequence ID" value="MFC7057423.1"/>
    <property type="molecule type" value="Genomic_DNA"/>
</dbReference>
<dbReference type="Pfam" id="PF00582">
    <property type="entry name" value="Usp"/>
    <property type="match status" value="1"/>
</dbReference>
<sequence>MYDRILVPTDGSTGTAHVALHAIELAEIHGATLHTLHVIDAAVTGHLTDAGVATESLDSRARQAVETVERMADRHGVDCHTAIREGTPAETILDYAHDEGIGLIVAGTHGRSGVKRHLVGSVTERLVRHASCPVLTVRLPDTDVTVEEEDHARRLIEETLDEEGYDATDIDIERQLSVWVAHAETETGMLVIYLDPTTQRTSVLSN</sequence>
<dbReference type="InterPro" id="IPR006015">
    <property type="entry name" value="Universal_stress_UspA"/>
</dbReference>
<organism evidence="3 4">
    <name type="scientific">Halovenus salina</name>
    <dbReference type="NCBI Taxonomy" id="1510225"/>
    <lineage>
        <taxon>Archaea</taxon>
        <taxon>Methanobacteriati</taxon>
        <taxon>Methanobacteriota</taxon>
        <taxon>Stenosarchaea group</taxon>
        <taxon>Halobacteria</taxon>
        <taxon>Halobacteriales</taxon>
        <taxon>Haloarculaceae</taxon>
        <taxon>Halovenus</taxon>
    </lineage>
</organism>
<dbReference type="Gene3D" id="3.40.50.620">
    <property type="entry name" value="HUPs"/>
    <property type="match status" value="1"/>
</dbReference>
<evidence type="ECO:0000313" key="4">
    <source>
        <dbReference type="Proteomes" id="UP001596445"/>
    </source>
</evidence>
<protein>
    <submittedName>
        <fullName evidence="3">Universal stress protein</fullName>
    </submittedName>
</protein>
<keyword evidence="4" id="KW-1185">Reference proteome</keyword>
<dbReference type="AlphaFoldDB" id="A0ABD5VZU3"/>
<gene>
    <name evidence="3" type="ORF">ACFQQG_03605</name>
</gene>
<dbReference type="SUPFAM" id="SSF52402">
    <property type="entry name" value="Adenine nucleotide alpha hydrolases-like"/>
    <property type="match status" value="1"/>
</dbReference>
<evidence type="ECO:0000256" key="1">
    <source>
        <dbReference type="ARBA" id="ARBA00008791"/>
    </source>
</evidence>
<comment type="caution">
    <text evidence="3">The sequence shown here is derived from an EMBL/GenBank/DDBJ whole genome shotgun (WGS) entry which is preliminary data.</text>
</comment>
<dbReference type="PANTHER" id="PTHR46268">
    <property type="entry name" value="STRESS RESPONSE PROTEIN NHAX"/>
    <property type="match status" value="1"/>
</dbReference>
<dbReference type="PANTHER" id="PTHR46268:SF6">
    <property type="entry name" value="UNIVERSAL STRESS PROTEIN UP12"/>
    <property type="match status" value="1"/>
</dbReference>
<dbReference type="CDD" id="cd00293">
    <property type="entry name" value="USP-like"/>
    <property type="match status" value="1"/>
</dbReference>
<evidence type="ECO:0000313" key="3">
    <source>
        <dbReference type="EMBL" id="MFC7057423.1"/>
    </source>
</evidence>
<feature type="domain" description="UspA" evidence="2">
    <location>
        <begin position="1"/>
        <end position="138"/>
    </location>
</feature>
<proteinExistence type="inferred from homology"/>
<dbReference type="Proteomes" id="UP001596445">
    <property type="component" value="Unassembled WGS sequence"/>
</dbReference>
<comment type="similarity">
    <text evidence="1">Belongs to the universal stress protein A family.</text>
</comment>
<reference evidence="3 4" key="1">
    <citation type="journal article" date="2019" name="Int. J. Syst. Evol. Microbiol.">
        <title>The Global Catalogue of Microorganisms (GCM) 10K type strain sequencing project: providing services to taxonomists for standard genome sequencing and annotation.</title>
        <authorList>
            <consortium name="The Broad Institute Genomics Platform"/>
            <consortium name="The Broad Institute Genome Sequencing Center for Infectious Disease"/>
            <person name="Wu L."/>
            <person name="Ma J."/>
        </authorList>
    </citation>
    <scope>NUCLEOTIDE SEQUENCE [LARGE SCALE GENOMIC DNA]</scope>
    <source>
        <strain evidence="3 4">JCM 30072</strain>
    </source>
</reference>
<name>A0ABD5VZU3_9EURY</name>
<dbReference type="GeneID" id="76629286"/>
<dbReference type="InterPro" id="IPR006016">
    <property type="entry name" value="UspA"/>
</dbReference>
<dbReference type="RefSeq" id="WP_267163178.1">
    <property type="nucleotide sequence ID" value="NZ_CP112972.1"/>
</dbReference>